<dbReference type="Proteomes" id="UP000807370">
    <property type="component" value="Unassembled WGS sequence"/>
</dbReference>
<comment type="caution">
    <text evidence="1">The sequence shown here is derived from an EMBL/GenBank/DDBJ whole genome shotgun (WGS) entry which is preliminary data.</text>
</comment>
<dbReference type="EMBL" id="JACCHP010000003">
    <property type="protein sequence ID" value="MBH5397276.1"/>
    <property type="molecule type" value="Genomic_DNA"/>
</dbReference>
<sequence>MVFKEIFSMSDLHWVIRSGQATLKPIPGFSDAHPTAYLETARLLRPGVAPRRSVSSMQGRLRVMGSKLEFAAQKRGSDA</sequence>
<protein>
    <submittedName>
        <fullName evidence="1">Uncharacterized protein</fullName>
    </submittedName>
</protein>
<organism evidence="1 2">
    <name type="scientific">Bradyrhizobium agreste</name>
    <dbReference type="NCBI Taxonomy" id="2751811"/>
    <lineage>
        <taxon>Bacteria</taxon>
        <taxon>Pseudomonadati</taxon>
        <taxon>Pseudomonadota</taxon>
        <taxon>Alphaproteobacteria</taxon>
        <taxon>Hyphomicrobiales</taxon>
        <taxon>Nitrobacteraceae</taxon>
        <taxon>Bradyrhizobium</taxon>
    </lineage>
</organism>
<dbReference type="RefSeq" id="WP_197958661.1">
    <property type="nucleotide sequence ID" value="NZ_JACCHP010000003.1"/>
</dbReference>
<gene>
    <name evidence="1" type="ORF">HZZ13_05645</name>
</gene>
<evidence type="ECO:0000313" key="1">
    <source>
        <dbReference type="EMBL" id="MBH5397276.1"/>
    </source>
</evidence>
<reference evidence="1 2" key="1">
    <citation type="submission" date="2020-07" db="EMBL/GenBank/DDBJ databases">
        <title>Bradyrhizobium diversity isolated from nodules of indigenous legumes of Western Australia.</title>
        <authorList>
            <person name="Klepa M.S."/>
        </authorList>
    </citation>
    <scope>NUCLEOTIDE SEQUENCE [LARGE SCALE GENOMIC DNA]</scope>
    <source>
        <strain evidence="1 2">CNPSo 4010</strain>
    </source>
</reference>
<name>A0ABS0PJ97_9BRAD</name>
<keyword evidence="2" id="KW-1185">Reference proteome</keyword>
<evidence type="ECO:0000313" key="2">
    <source>
        <dbReference type="Proteomes" id="UP000807370"/>
    </source>
</evidence>
<proteinExistence type="predicted"/>
<accession>A0ABS0PJ97</accession>